<sequence>MLSSRNVLTLAAGLALTACPGDVGDLLDQIDDAPYLSAGSTSEPSGTSSEPEEPTTGDGILTTTVSPTSSSTTADDTTSTSTGDETAPPEIIEVDMANPVLAAGGWEFTVTTSHATSVTATLDGVDLEPVTDNGDGVFTGIVPIYGAADNGNRTLHVYAHKEDHPPDYQAVPFVVTAPAPGTVGWPKYGPAGSKTEKIAITPAGDIIEVGSLEVDAVPRPAIRKRAGINGVELWDEGTIVLDNRRGSATAIALRSDGQMWVAMRVRDDNAVWHGRIVLVSETGKATEFAQDSVAGSTIQALAPDGSDGCFAVGDVDTGQGDTNVIFSRLTGDLVPTISDQQWGHHPPEAMPHDFMDFARDVVVRGNVAWIVGSSTGKHDLNKVQSRGILLRINIDTALEDEPVWVMPPIPLWPQSALYGIATHAEGLVMSGNRCQETCATQRVELGLYDSGGTLTWTFFGKSSQAALGAAVASTTRGVVLVASNEVENMTFRGRSLGRTAAGDLAFADVLFPFADGGSYASAVAAGPYDLSYWAGQVTLNGVTQAYLVRVNQ</sequence>
<evidence type="ECO:0000256" key="1">
    <source>
        <dbReference type="SAM" id="MobiDB-lite"/>
    </source>
</evidence>
<reference evidence="2 3" key="1">
    <citation type="submission" date="2022-11" db="EMBL/GenBank/DDBJ databases">
        <title>Minimal conservation of predation-associated metabolite biosynthetic gene clusters underscores biosynthetic potential of Myxococcota including descriptions for ten novel species: Archangium lansinium sp. nov., Myxococcus landrumus sp. nov., Nannocystis bai.</title>
        <authorList>
            <person name="Ahearne A."/>
            <person name="Stevens C."/>
            <person name="Dowd S."/>
        </authorList>
    </citation>
    <scope>NUCLEOTIDE SEQUENCE [LARGE SCALE GENOMIC DNA]</scope>
    <source>
        <strain evidence="2 3">NCELM</strain>
    </source>
</reference>
<accession>A0ABT5AZ16</accession>
<evidence type="ECO:0000313" key="3">
    <source>
        <dbReference type="Proteomes" id="UP001217838"/>
    </source>
</evidence>
<feature type="region of interest" description="Disordered" evidence="1">
    <location>
        <begin position="34"/>
        <end position="91"/>
    </location>
</feature>
<dbReference type="Proteomes" id="UP001217838">
    <property type="component" value="Unassembled WGS sequence"/>
</dbReference>
<organism evidence="2 3">
    <name type="scientific">Nannocystis radixulma</name>
    <dbReference type="NCBI Taxonomy" id="2995305"/>
    <lineage>
        <taxon>Bacteria</taxon>
        <taxon>Pseudomonadati</taxon>
        <taxon>Myxococcota</taxon>
        <taxon>Polyangia</taxon>
        <taxon>Nannocystales</taxon>
        <taxon>Nannocystaceae</taxon>
        <taxon>Nannocystis</taxon>
    </lineage>
</organism>
<gene>
    <name evidence="2" type="ORF">POL58_05015</name>
</gene>
<comment type="caution">
    <text evidence="2">The sequence shown here is derived from an EMBL/GenBank/DDBJ whole genome shotgun (WGS) entry which is preliminary data.</text>
</comment>
<name>A0ABT5AZ16_9BACT</name>
<keyword evidence="3" id="KW-1185">Reference proteome</keyword>
<dbReference type="PROSITE" id="PS51257">
    <property type="entry name" value="PROKAR_LIPOPROTEIN"/>
    <property type="match status" value="1"/>
</dbReference>
<dbReference type="RefSeq" id="WP_271994952.1">
    <property type="nucleotide sequence ID" value="NZ_JAQNDN010000001.1"/>
</dbReference>
<feature type="compositionally biased region" description="Low complexity" evidence="1">
    <location>
        <begin position="56"/>
        <end position="86"/>
    </location>
</feature>
<evidence type="ECO:0000313" key="2">
    <source>
        <dbReference type="EMBL" id="MDC0667084.1"/>
    </source>
</evidence>
<dbReference type="EMBL" id="JAQNDN010000001">
    <property type="protein sequence ID" value="MDC0667084.1"/>
    <property type="molecule type" value="Genomic_DNA"/>
</dbReference>
<proteinExistence type="predicted"/>
<protein>
    <submittedName>
        <fullName evidence="2">Uncharacterized protein</fullName>
    </submittedName>
</protein>
<feature type="compositionally biased region" description="Low complexity" evidence="1">
    <location>
        <begin position="39"/>
        <end position="49"/>
    </location>
</feature>